<dbReference type="OrthoDB" id="7476630at2"/>
<dbReference type="Proteomes" id="UP000278398">
    <property type="component" value="Unassembled WGS sequence"/>
</dbReference>
<organism evidence="2 3">
    <name type="scientific">Aquibium carbonis</name>
    <dbReference type="NCBI Taxonomy" id="2495581"/>
    <lineage>
        <taxon>Bacteria</taxon>
        <taxon>Pseudomonadati</taxon>
        <taxon>Pseudomonadota</taxon>
        <taxon>Alphaproteobacteria</taxon>
        <taxon>Hyphomicrobiales</taxon>
        <taxon>Phyllobacteriaceae</taxon>
        <taxon>Aquibium</taxon>
    </lineage>
</organism>
<keyword evidence="3" id="KW-1185">Reference proteome</keyword>
<evidence type="ECO:0000313" key="3">
    <source>
        <dbReference type="Proteomes" id="UP000278398"/>
    </source>
</evidence>
<gene>
    <name evidence="2" type="ORF">EJC49_21975</name>
</gene>
<evidence type="ECO:0000313" key="2">
    <source>
        <dbReference type="EMBL" id="RST83844.1"/>
    </source>
</evidence>
<protein>
    <recommendedName>
        <fullName evidence="1">DUF6456 domain-containing protein</fullName>
    </recommendedName>
</protein>
<sequence length="271" mass="29551">MPLVRRAVDKVRLRILRFLAGGEAHVEEAAQRGRVRMRSDRLGVISVEVTSLDVLVEANCIERFGDGMVRLTETGRAAYARFRETERPLLLQRGELGVATVETDDGPRAAAVNIRESPLFKLARLKDRNGRPFLDAVLFGAGERLRSDYTRGLLVPRLGVNWDSLGGGGSGGPGGSPLDLTDAALAARARVDRAIEAVGPELAGLLLDVCCFLKGLETVEAERGWPVRSAKVVLKAALSALARHYAPETRRQTGRILHWGASDYRPRTARP</sequence>
<accession>A0A3S0AP51</accession>
<dbReference type="Pfam" id="PF20057">
    <property type="entry name" value="DUF6456"/>
    <property type="match status" value="1"/>
</dbReference>
<comment type="caution">
    <text evidence="2">The sequence shown here is derived from an EMBL/GenBank/DDBJ whole genome shotgun (WGS) entry which is preliminary data.</text>
</comment>
<proteinExistence type="predicted"/>
<evidence type="ECO:0000259" key="1">
    <source>
        <dbReference type="Pfam" id="PF20057"/>
    </source>
</evidence>
<dbReference type="AlphaFoldDB" id="A0A3S0AP51"/>
<dbReference type="InterPro" id="IPR045599">
    <property type="entry name" value="DUF6456"/>
</dbReference>
<reference evidence="2 3" key="1">
    <citation type="submission" date="2018-12" db="EMBL/GenBank/DDBJ databases">
        <title>Mesorhizobium carbonis sp. nov., isolated from coal mine water.</title>
        <authorList>
            <person name="Xin W."/>
            <person name="Xu Z."/>
            <person name="Xiang F."/>
            <person name="Zhang J."/>
            <person name="Xi L."/>
            <person name="Liu J."/>
        </authorList>
    </citation>
    <scope>NUCLEOTIDE SEQUENCE [LARGE SCALE GENOMIC DNA]</scope>
    <source>
        <strain evidence="2 3">B2.3</strain>
    </source>
</reference>
<name>A0A3S0AP51_9HYPH</name>
<feature type="domain" description="DUF6456" evidence="1">
    <location>
        <begin position="111"/>
        <end position="246"/>
    </location>
</feature>
<dbReference type="EMBL" id="RWKW01000100">
    <property type="protein sequence ID" value="RST83844.1"/>
    <property type="molecule type" value="Genomic_DNA"/>
</dbReference>